<dbReference type="SUPFAM" id="SSF53448">
    <property type="entry name" value="Nucleotide-diphospho-sugar transferases"/>
    <property type="match status" value="1"/>
</dbReference>
<dbReference type="Proteomes" id="UP000034956">
    <property type="component" value="Unassembled WGS sequence"/>
</dbReference>
<keyword evidence="5" id="KW-0472">Membrane</keyword>
<sequence>MKLSIVIPAFNEEKNIGQSVRSLLRQDFKREDYEIIVVDNNSTDRTSAAAREAGADKVVLEKIKGINVARNRGYLESRGEIIAFLDADSEVLGDWMARIVEDLAPEEIAAVSGPYEYYFKGWQGFLAKIYQHFLIPKTPLVLELLFRRKAGVIIGGNFAVKRWAFVKTQGIPTHSFWGDDAFIAMLVSRKAGRVLFDTRLMVKSSSRRFTKEGFFHLPFLYAKAYFKAYFEDSTPPK</sequence>
<feature type="domain" description="Glycosyltransferase 2-like" evidence="6">
    <location>
        <begin position="4"/>
        <end position="162"/>
    </location>
</feature>
<evidence type="ECO:0000256" key="4">
    <source>
        <dbReference type="ARBA" id="ARBA00022679"/>
    </source>
</evidence>
<dbReference type="PANTHER" id="PTHR43646">
    <property type="entry name" value="GLYCOSYLTRANSFERASE"/>
    <property type="match status" value="1"/>
</dbReference>
<dbReference type="InterPro" id="IPR029044">
    <property type="entry name" value="Nucleotide-diphossugar_trans"/>
</dbReference>
<evidence type="ECO:0000313" key="8">
    <source>
        <dbReference type="Proteomes" id="UP000034956"/>
    </source>
</evidence>
<evidence type="ECO:0000259" key="6">
    <source>
        <dbReference type="Pfam" id="PF00535"/>
    </source>
</evidence>
<evidence type="ECO:0000256" key="2">
    <source>
        <dbReference type="ARBA" id="ARBA00022475"/>
    </source>
</evidence>
<keyword evidence="2" id="KW-1003">Cell membrane</keyword>
<protein>
    <submittedName>
        <fullName evidence="7">Family 2 glycosyl transferase</fullName>
    </submittedName>
</protein>
<comment type="subcellular location">
    <subcellularLocation>
        <location evidence="1">Cell membrane</location>
    </subcellularLocation>
</comment>
<organism evidence="7 8">
    <name type="scientific">Candidatus Jorgensenbacteria bacterium GW2011_GWA1_48_11</name>
    <dbReference type="NCBI Taxonomy" id="1618660"/>
    <lineage>
        <taxon>Bacteria</taxon>
        <taxon>Candidatus Joergenseniibacteriota</taxon>
    </lineage>
</organism>
<evidence type="ECO:0000256" key="3">
    <source>
        <dbReference type="ARBA" id="ARBA00022676"/>
    </source>
</evidence>
<dbReference type="EMBL" id="LCPF01000002">
    <property type="protein sequence ID" value="KKU91270.1"/>
    <property type="molecule type" value="Genomic_DNA"/>
</dbReference>
<comment type="caution">
    <text evidence="7">The sequence shown here is derived from an EMBL/GenBank/DDBJ whole genome shotgun (WGS) entry which is preliminary data.</text>
</comment>
<dbReference type="Pfam" id="PF00535">
    <property type="entry name" value="Glycos_transf_2"/>
    <property type="match status" value="1"/>
</dbReference>
<name>A0A0G1XAA0_9BACT</name>
<dbReference type="Gene3D" id="3.90.550.10">
    <property type="entry name" value="Spore Coat Polysaccharide Biosynthesis Protein SpsA, Chain A"/>
    <property type="match status" value="1"/>
</dbReference>
<dbReference type="InterPro" id="IPR001173">
    <property type="entry name" value="Glyco_trans_2-like"/>
</dbReference>
<accession>A0A0G1XAA0</accession>
<dbReference type="AlphaFoldDB" id="A0A0G1XAA0"/>
<evidence type="ECO:0000256" key="1">
    <source>
        <dbReference type="ARBA" id="ARBA00004236"/>
    </source>
</evidence>
<dbReference type="GO" id="GO:0005886">
    <property type="term" value="C:plasma membrane"/>
    <property type="evidence" value="ECO:0007669"/>
    <property type="project" value="UniProtKB-SubCell"/>
</dbReference>
<proteinExistence type="predicted"/>
<evidence type="ECO:0000313" key="7">
    <source>
        <dbReference type="EMBL" id="KKU91270.1"/>
    </source>
</evidence>
<evidence type="ECO:0000256" key="5">
    <source>
        <dbReference type="ARBA" id="ARBA00023136"/>
    </source>
</evidence>
<keyword evidence="4 7" id="KW-0808">Transferase</keyword>
<keyword evidence="3" id="KW-0328">Glycosyltransferase</keyword>
<gene>
    <name evidence="7" type="ORF">UY23_C0002G0009</name>
</gene>
<dbReference type="PANTHER" id="PTHR43646:SF2">
    <property type="entry name" value="GLYCOSYLTRANSFERASE 2-LIKE DOMAIN-CONTAINING PROTEIN"/>
    <property type="match status" value="1"/>
</dbReference>
<reference evidence="7 8" key="1">
    <citation type="journal article" date="2015" name="Nature">
        <title>rRNA introns, odd ribosomes, and small enigmatic genomes across a large radiation of phyla.</title>
        <authorList>
            <person name="Brown C.T."/>
            <person name="Hug L.A."/>
            <person name="Thomas B.C."/>
            <person name="Sharon I."/>
            <person name="Castelle C.J."/>
            <person name="Singh A."/>
            <person name="Wilkins M.J."/>
            <person name="Williams K.H."/>
            <person name="Banfield J.F."/>
        </authorList>
    </citation>
    <scope>NUCLEOTIDE SEQUENCE [LARGE SCALE GENOMIC DNA]</scope>
</reference>
<dbReference type="GO" id="GO:0016757">
    <property type="term" value="F:glycosyltransferase activity"/>
    <property type="evidence" value="ECO:0007669"/>
    <property type="project" value="UniProtKB-KW"/>
</dbReference>
<dbReference type="CDD" id="cd00761">
    <property type="entry name" value="Glyco_tranf_GTA_type"/>
    <property type="match status" value="1"/>
</dbReference>